<evidence type="ECO:0000256" key="4">
    <source>
        <dbReference type="ARBA" id="ARBA00023242"/>
    </source>
</evidence>
<sequence length="571" mass="63195">MNLQLLNPFELQYPTEVEDWLEDNRCKTVRFNRFGTMLAIAGTDGRCAVLDFDTRSVLRDLDAHTATVTSVSWSRNGRYLLSTDKEGLCIFWDLIASRPKYQIYVDSAGGVLLGVMHPRNSLAFALCPKSERPLLVSVEKGQVQRIVLNWLYMPAAGENRSSLDPQASSNGPVNLGNHNFTALTFDRSGKRLVLGTSKGLLMIYNIRRGAMETTQQITNSGIRHIRFSRQGTDLLVNSGDRSIRLYVYDSGEEQRRRLKAAYSSTAADSTDPNESSNLAEALAAVKPTLTFIHKYQDQVNRVQWNECCFTCDGEHVIGGSAHKAEHNIYVWDKNATNLEKMLTGPKEQLLDLTWHPFRPIAVSVSVFGNIYIWGGKHREDWRNWNAFAPDFKELEENVEYVEREDEFDITVDDQPTGPETMATNTCSKSGTAPDEKDEEEVDIMAMEKFNPFNEPEDSELSDDGDELVSPHPPFTLSCDSAVGTDQGEEEVMFLPVILATDGVVDNDEHLGSAIFPGGVMEPASPPLASSHPAAVDSTIVHQGGSPATASGRQTLSADESVPMDIDPPPGT</sequence>
<accession>A0A9W8EDL4</accession>
<dbReference type="SMART" id="SM00320">
    <property type="entry name" value="WD40"/>
    <property type="match status" value="6"/>
</dbReference>
<dbReference type="PROSITE" id="PS50294">
    <property type="entry name" value="WD_REPEATS_REGION"/>
    <property type="match status" value="1"/>
</dbReference>
<dbReference type="InterPro" id="IPR037850">
    <property type="entry name" value="RBBP5/Swd1"/>
</dbReference>
<keyword evidence="2 5" id="KW-0853">WD repeat</keyword>
<dbReference type="InterPro" id="IPR036322">
    <property type="entry name" value="WD40_repeat_dom_sf"/>
</dbReference>
<comment type="caution">
    <text evidence="7">The sequence shown here is derived from an EMBL/GenBank/DDBJ whole genome shotgun (WGS) entry which is preliminary data.</text>
</comment>
<proteinExistence type="predicted"/>
<dbReference type="PANTHER" id="PTHR44040:SF1">
    <property type="entry name" value="RETINOBLASTOMA-BINDING PROTEIN 5"/>
    <property type="match status" value="1"/>
</dbReference>
<dbReference type="EMBL" id="JANBQB010000237">
    <property type="protein sequence ID" value="KAJ1979114.1"/>
    <property type="molecule type" value="Genomic_DNA"/>
</dbReference>
<feature type="region of interest" description="Disordered" evidence="6">
    <location>
        <begin position="410"/>
        <end position="437"/>
    </location>
</feature>
<name>A0A9W8EDL4_9FUNG</name>
<dbReference type="Gene3D" id="2.130.10.10">
    <property type="entry name" value="YVTN repeat-like/Quinoprotein amine dehydrogenase"/>
    <property type="match status" value="2"/>
</dbReference>
<feature type="region of interest" description="Disordered" evidence="6">
    <location>
        <begin position="524"/>
        <end position="571"/>
    </location>
</feature>
<feature type="repeat" description="WD" evidence="5">
    <location>
        <begin position="61"/>
        <end position="94"/>
    </location>
</feature>
<dbReference type="AlphaFoldDB" id="A0A9W8EDL4"/>
<keyword evidence="4" id="KW-0539">Nucleus</keyword>
<evidence type="ECO:0000256" key="2">
    <source>
        <dbReference type="ARBA" id="ARBA00022574"/>
    </source>
</evidence>
<feature type="compositionally biased region" description="Polar residues" evidence="6">
    <location>
        <begin position="421"/>
        <end position="430"/>
    </location>
</feature>
<dbReference type="OrthoDB" id="196858at2759"/>
<feature type="compositionally biased region" description="Polar residues" evidence="6">
    <location>
        <begin position="545"/>
        <end position="557"/>
    </location>
</feature>
<protein>
    <submittedName>
        <fullName evidence="7">Chromatin binding protein</fullName>
    </submittedName>
</protein>
<evidence type="ECO:0000256" key="6">
    <source>
        <dbReference type="SAM" id="MobiDB-lite"/>
    </source>
</evidence>
<evidence type="ECO:0000256" key="5">
    <source>
        <dbReference type="PROSITE-ProRule" id="PRU00221"/>
    </source>
</evidence>
<dbReference type="PANTHER" id="PTHR44040">
    <property type="entry name" value="RETINOBLASTOMA-BINDING PROTEIN 5"/>
    <property type="match status" value="1"/>
</dbReference>
<evidence type="ECO:0000313" key="7">
    <source>
        <dbReference type="EMBL" id="KAJ1979114.1"/>
    </source>
</evidence>
<gene>
    <name evidence="7" type="primary">SWD1</name>
    <name evidence="7" type="ORF">H4R34_002958</name>
</gene>
<dbReference type="SUPFAM" id="SSF50978">
    <property type="entry name" value="WD40 repeat-like"/>
    <property type="match status" value="1"/>
</dbReference>
<dbReference type="GO" id="GO:0048188">
    <property type="term" value="C:Set1C/COMPASS complex"/>
    <property type="evidence" value="ECO:0007669"/>
    <property type="project" value="InterPro"/>
</dbReference>
<organism evidence="7 8">
    <name type="scientific">Dimargaris verticillata</name>
    <dbReference type="NCBI Taxonomy" id="2761393"/>
    <lineage>
        <taxon>Eukaryota</taxon>
        <taxon>Fungi</taxon>
        <taxon>Fungi incertae sedis</taxon>
        <taxon>Zoopagomycota</taxon>
        <taxon>Kickxellomycotina</taxon>
        <taxon>Dimargaritomycetes</taxon>
        <taxon>Dimargaritales</taxon>
        <taxon>Dimargaritaceae</taxon>
        <taxon>Dimargaris</taxon>
    </lineage>
</organism>
<dbReference type="InterPro" id="IPR001680">
    <property type="entry name" value="WD40_rpt"/>
</dbReference>
<keyword evidence="3" id="KW-0677">Repeat</keyword>
<dbReference type="PROSITE" id="PS50082">
    <property type="entry name" value="WD_REPEATS_2"/>
    <property type="match status" value="1"/>
</dbReference>
<evidence type="ECO:0000256" key="3">
    <source>
        <dbReference type="ARBA" id="ARBA00022737"/>
    </source>
</evidence>
<dbReference type="Pfam" id="PF00400">
    <property type="entry name" value="WD40"/>
    <property type="match status" value="1"/>
</dbReference>
<evidence type="ECO:0000256" key="1">
    <source>
        <dbReference type="ARBA" id="ARBA00004123"/>
    </source>
</evidence>
<comment type="subcellular location">
    <subcellularLocation>
        <location evidence="1">Nucleus</location>
    </subcellularLocation>
</comment>
<dbReference type="Proteomes" id="UP001151582">
    <property type="component" value="Unassembled WGS sequence"/>
</dbReference>
<reference evidence="7" key="1">
    <citation type="submission" date="2022-07" db="EMBL/GenBank/DDBJ databases">
        <title>Phylogenomic reconstructions and comparative analyses of Kickxellomycotina fungi.</title>
        <authorList>
            <person name="Reynolds N.K."/>
            <person name="Stajich J.E."/>
            <person name="Barry K."/>
            <person name="Grigoriev I.V."/>
            <person name="Crous P."/>
            <person name="Smith M.E."/>
        </authorList>
    </citation>
    <scope>NUCLEOTIDE SEQUENCE</scope>
    <source>
        <strain evidence="7">RSA 567</strain>
    </source>
</reference>
<evidence type="ECO:0000313" key="8">
    <source>
        <dbReference type="Proteomes" id="UP001151582"/>
    </source>
</evidence>
<keyword evidence="8" id="KW-1185">Reference proteome</keyword>
<dbReference type="InterPro" id="IPR015943">
    <property type="entry name" value="WD40/YVTN_repeat-like_dom_sf"/>
</dbReference>